<dbReference type="EMBL" id="JACNYK010000009">
    <property type="protein sequence ID" value="MBD1427881.1"/>
    <property type="molecule type" value="Genomic_DNA"/>
</dbReference>
<dbReference type="RefSeq" id="WP_190311024.1">
    <property type="nucleotide sequence ID" value="NZ_JACNYK010000009.1"/>
</dbReference>
<organism evidence="4 5">
    <name type="scientific">Sphingobacterium arenae</name>
    <dbReference type="NCBI Taxonomy" id="1280598"/>
    <lineage>
        <taxon>Bacteria</taxon>
        <taxon>Pseudomonadati</taxon>
        <taxon>Bacteroidota</taxon>
        <taxon>Sphingobacteriia</taxon>
        <taxon>Sphingobacteriales</taxon>
        <taxon>Sphingobacteriaceae</taxon>
        <taxon>Sphingobacterium</taxon>
    </lineage>
</organism>
<dbReference type="NCBIfam" id="NF009222">
    <property type="entry name" value="PRK12570.1"/>
    <property type="match status" value="1"/>
</dbReference>
<evidence type="ECO:0000259" key="3">
    <source>
        <dbReference type="PROSITE" id="PS51464"/>
    </source>
</evidence>
<dbReference type="InterPro" id="IPR046348">
    <property type="entry name" value="SIS_dom_sf"/>
</dbReference>
<evidence type="ECO:0000313" key="5">
    <source>
        <dbReference type="Proteomes" id="UP000606494"/>
    </source>
</evidence>
<name>A0ABR7Y999_9SPHI</name>
<dbReference type="CDD" id="cd05007">
    <property type="entry name" value="SIS_Etherase"/>
    <property type="match status" value="1"/>
</dbReference>
<dbReference type="NCBIfam" id="NF003915">
    <property type="entry name" value="PRK05441.1"/>
    <property type="match status" value="1"/>
</dbReference>
<dbReference type="PANTHER" id="PTHR10088:SF4">
    <property type="entry name" value="GLUCOKINASE REGULATORY PROTEIN"/>
    <property type="match status" value="1"/>
</dbReference>
<sequence>MTRITEQSSRYRHLEKKTVEEITHLINTEDKTVAFAVEKALPQLNKLINEVVTKLKDGGRMFYLGAGSGGRLSVLDVIEMPTTYGVPKGLLNSILAGGTEHLVEALEEKEDDVEAGWRMLQDEHVSRKDIVIGISASGTTPFVLAGLKQCRTNNITTGCIVSNPNSIIAANADLPVEVITGPEFISGSTRMKCGTAQKIIFDMISTTTMIQLGRVEDNRMVNVALINHKIIDRAVKILMEKIELTDYEQAKKLLMDAGSVKEAIVQWQLQHQ</sequence>
<keyword evidence="5" id="KW-1185">Reference proteome</keyword>
<dbReference type="InterPro" id="IPR001347">
    <property type="entry name" value="SIS_dom"/>
</dbReference>
<evidence type="ECO:0000256" key="1">
    <source>
        <dbReference type="ARBA" id="ARBA00023239"/>
    </source>
</evidence>
<comment type="caution">
    <text evidence="4">The sequence shown here is derived from an EMBL/GenBank/DDBJ whole genome shotgun (WGS) entry which is preliminary data.</text>
</comment>
<dbReference type="SUPFAM" id="SSF53697">
    <property type="entry name" value="SIS domain"/>
    <property type="match status" value="1"/>
</dbReference>
<dbReference type="InterPro" id="IPR040190">
    <property type="entry name" value="MURQ/GCKR"/>
</dbReference>
<dbReference type="Gene3D" id="1.10.8.1080">
    <property type="match status" value="1"/>
</dbReference>
<dbReference type="Proteomes" id="UP000606494">
    <property type="component" value="Unassembled WGS sequence"/>
</dbReference>
<dbReference type="Pfam" id="PF22645">
    <property type="entry name" value="GKRP_SIS_N"/>
    <property type="match status" value="1"/>
</dbReference>
<dbReference type="Gene3D" id="3.40.50.10490">
    <property type="entry name" value="Glucose-6-phosphate isomerase like protein, domain 1"/>
    <property type="match status" value="1"/>
</dbReference>
<protein>
    <submittedName>
        <fullName evidence="4">N-acetylmuramic acid 6-phosphate etherase</fullName>
    </submittedName>
</protein>
<dbReference type="PANTHER" id="PTHR10088">
    <property type="entry name" value="GLUCOKINASE REGULATORY PROTEIN"/>
    <property type="match status" value="1"/>
</dbReference>
<accession>A0ABR7Y999</accession>
<evidence type="ECO:0000256" key="2">
    <source>
        <dbReference type="ARBA" id="ARBA00023277"/>
    </source>
</evidence>
<keyword evidence="1" id="KW-0456">Lyase</keyword>
<gene>
    <name evidence="4" type="ORF">H8B17_20060</name>
</gene>
<reference evidence="4 5" key="1">
    <citation type="submission" date="2020-08" db="EMBL/GenBank/DDBJ databases">
        <title>Sphingobacterium sp. DN00404 isolated from aquaculture water.</title>
        <authorList>
            <person name="Zhang M."/>
        </authorList>
    </citation>
    <scope>NUCLEOTIDE SEQUENCE [LARGE SCALE GENOMIC DNA]</scope>
    <source>
        <strain evidence="4 5">KCTC 32294</strain>
    </source>
</reference>
<proteinExistence type="predicted"/>
<keyword evidence="2" id="KW-0119">Carbohydrate metabolism</keyword>
<dbReference type="InterPro" id="IPR005488">
    <property type="entry name" value="Etherase_MurQ"/>
</dbReference>
<dbReference type="PROSITE" id="PS51464">
    <property type="entry name" value="SIS"/>
    <property type="match status" value="1"/>
</dbReference>
<feature type="domain" description="SIS" evidence="3">
    <location>
        <begin position="51"/>
        <end position="214"/>
    </location>
</feature>
<evidence type="ECO:0000313" key="4">
    <source>
        <dbReference type="EMBL" id="MBD1427881.1"/>
    </source>
</evidence>